<comment type="caution">
    <text evidence="1">The sequence shown here is derived from an EMBL/GenBank/DDBJ whole genome shotgun (WGS) entry which is preliminary data.</text>
</comment>
<organism evidence="1 2">
    <name type="scientific">Lecanicillium saksenae</name>
    <dbReference type="NCBI Taxonomy" id="468837"/>
    <lineage>
        <taxon>Eukaryota</taxon>
        <taxon>Fungi</taxon>
        <taxon>Dikarya</taxon>
        <taxon>Ascomycota</taxon>
        <taxon>Pezizomycotina</taxon>
        <taxon>Sordariomycetes</taxon>
        <taxon>Hypocreomycetidae</taxon>
        <taxon>Hypocreales</taxon>
        <taxon>Cordycipitaceae</taxon>
        <taxon>Lecanicillium</taxon>
    </lineage>
</organism>
<keyword evidence="2" id="KW-1185">Reference proteome</keyword>
<evidence type="ECO:0000313" key="2">
    <source>
        <dbReference type="Proteomes" id="UP001148737"/>
    </source>
</evidence>
<protein>
    <submittedName>
        <fullName evidence="1">Uncharacterized protein</fullName>
    </submittedName>
</protein>
<dbReference type="EMBL" id="JANAKD010000698">
    <property type="protein sequence ID" value="KAJ3490200.1"/>
    <property type="molecule type" value="Genomic_DNA"/>
</dbReference>
<gene>
    <name evidence="1" type="ORF">NLG97_g5829</name>
</gene>
<name>A0ACC1QRC9_9HYPO</name>
<accession>A0ACC1QRC9</accession>
<sequence>MESIRAEAVALRPESQAILSHVFRMSNLSDSEISKTKEIIKRHARIALHFHPDRPAGGRLVAQALLEDGVYKTQFETGISNGLVAMQSGGPRDEWERHLFHGAYQMEGVTASQRPRYGALDLMRNPDGPAPRFGSCFFVLKPDATKRATFTFGGSQDKPKYQGTADEFDGILAALMEESFTRDFALGVDRMRPRPLYSRLCSLKDDYLNLYDNGQASHNLDHVVEAQIHGEVLLGRDIEALVADPAFVGTAIGQQLVDMASTYGFQILYHSGFALRTEEIPADFRGPTMPSLAERIAGPGGVVDTACLGRAVQSLTENPKLWEDRGAFRDVLQEIKLLWHVLVKYGRPLREAVHSQ</sequence>
<dbReference type="Proteomes" id="UP001148737">
    <property type="component" value="Unassembled WGS sequence"/>
</dbReference>
<proteinExistence type="predicted"/>
<evidence type="ECO:0000313" key="1">
    <source>
        <dbReference type="EMBL" id="KAJ3490200.1"/>
    </source>
</evidence>
<reference evidence="1" key="1">
    <citation type="submission" date="2022-07" db="EMBL/GenBank/DDBJ databases">
        <title>Genome Sequence of Lecanicillium saksenae.</title>
        <authorList>
            <person name="Buettner E."/>
        </authorList>
    </citation>
    <scope>NUCLEOTIDE SEQUENCE</scope>
    <source>
        <strain evidence="1">VT-O1</strain>
    </source>
</reference>